<dbReference type="PANTHER" id="PTHR45947:SF3">
    <property type="entry name" value="SULFOQUINOVOSYL TRANSFERASE SQD2"/>
    <property type="match status" value="1"/>
</dbReference>
<dbReference type="Pfam" id="PF00534">
    <property type="entry name" value="Glycos_transf_1"/>
    <property type="match status" value="1"/>
</dbReference>
<feature type="domain" description="Glycosyl transferase family 1" evidence="1">
    <location>
        <begin position="201"/>
        <end position="353"/>
    </location>
</feature>
<protein>
    <submittedName>
        <fullName evidence="3">Glycosyl transferase group 1</fullName>
    </submittedName>
</protein>
<organism evidence="3 4">
    <name type="scientific">Dokdonella koreensis DS-123</name>
    <dbReference type="NCBI Taxonomy" id="1300342"/>
    <lineage>
        <taxon>Bacteria</taxon>
        <taxon>Pseudomonadati</taxon>
        <taxon>Pseudomonadota</taxon>
        <taxon>Gammaproteobacteria</taxon>
        <taxon>Lysobacterales</taxon>
        <taxon>Rhodanobacteraceae</taxon>
        <taxon>Dokdonella</taxon>
    </lineage>
</organism>
<feature type="domain" description="Glycosyltransferase subfamily 4-like N-terminal" evidence="2">
    <location>
        <begin position="15"/>
        <end position="180"/>
    </location>
</feature>
<dbReference type="AlphaFoldDB" id="A0A160DX52"/>
<dbReference type="EMBL" id="CP015249">
    <property type="protein sequence ID" value="ANB19267.1"/>
    <property type="molecule type" value="Genomic_DNA"/>
</dbReference>
<evidence type="ECO:0000259" key="1">
    <source>
        <dbReference type="Pfam" id="PF00534"/>
    </source>
</evidence>
<dbReference type="OrthoDB" id="6194329at2"/>
<dbReference type="InterPro" id="IPR001296">
    <property type="entry name" value="Glyco_trans_1"/>
</dbReference>
<evidence type="ECO:0000313" key="4">
    <source>
        <dbReference type="Proteomes" id="UP000076830"/>
    </source>
</evidence>
<proteinExistence type="predicted"/>
<evidence type="ECO:0000313" key="3">
    <source>
        <dbReference type="EMBL" id="ANB19267.1"/>
    </source>
</evidence>
<dbReference type="InterPro" id="IPR028098">
    <property type="entry name" value="Glyco_trans_4-like_N"/>
</dbReference>
<name>A0A160DX52_9GAMM</name>
<dbReference type="GO" id="GO:0016757">
    <property type="term" value="F:glycosyltransferase activity"/>
    <property type="evidence" value="ECO:0007669"/>
    <property type="project" value="InterPro"/>
</dbReference>
<gene>
    <name evidence="3" type="ORF">I596_3278</name>
</gene>
<dbReference type="SUPFAM" id="SSF53756">
    <property type="entry name" value="UDP-Glycosyltransferase/glycogen phosphorylase"/>
    <property type="match status" value="1"/>
</dbReference>
<dbReference type="STRING" id="1300342.I596_3278"/>
<keyword evidence="4" id="KW-1185">Reference proteome</keyword>
<dbReference type="InterPro" id="IPR050194">
    <property type="entry name" value="Glycosyltransferase_grp1"/>
</dbReference>
<dbReference type="RefSeq" id="WP_067649889.1">
    <property type="nucleotide sequence ID" value="NZ_CP015249.1"/>
</dbReference>
<keyword evidence="3" id="KW-0808">Transferase</keyword>
<evidence type="ECO:0000259" key="2">
    <source>
        <dbReference type="Pfam" id="PF13579"/>
    </source>
</evidence>
<dbReference type="PANTHER" id="PTHR45947">
    <property type="entry name" value="SULFOQUINOVOSYL TRANSFERASE SQD2"/>
    <property type="match status" value="1"/>
</dbReference>
<dbReference type="PATRIC" id="fig|1300342.3.peg.3202"/>
<sequence length="383" mass="40470">MRILHVGKYYAPQRGGIERCTQDLAEWMRDRGHAAAALVHQPAGRRYAESATVDGIEVVRAGCLAAPLYTPLSPAFALHLARLLRSFRPDVLHLHLPNPSAFWALTSPAARRLPWVVHWHAEVPTDTPDWRLRAAYRVYRPFEQALLRRAAAVVTTSEAYGAASRALAPWRAKTRAIPLGIGPAPAVAAAPPDWPAGTGLRLLAVGRFSAYKGFDVLLAALARTPAAGLVLIGQGEEAPRLAALADRLGIAARVRFAGAVDDAVLAAAYVAADAVVLPSLDRGEAFGVVLLEAMRAGRAVIASDVPGSGIASVVGDDAGLRVAPGDAGDLAAAIALLGGDPARRDRLGAAGRARWEARFTLDRSAAQFLDLYTEVIAGVSGRR</sequence>
<reference evidence="3 4" key="1">
    <citation type="submission" date="2016-04" db="EMBL/GenBank/DDBJ databases">
        <title>Complete genome sequence of Dokdonella koreensis DS-123T.</title>
        <authorList>
            <person name="Kim J.F."/>
            <person name="Lee H."/>
            <person name="Kwak M.-J."/>
        </authorList>
    </citation>
    <scope>NUCLEOTIDE SEQUENCE [LARGE SCALE GENOMIC DNA]</scope>
    <source>
        <strain evidence="3 4">DS-123</strain>
    </source>
</reference>
<dbReference type="KEGG" id="dko:I596_3278"/>
<dbReference type="Gene3D" id="3.40.50.2000">
    <property type="entry name" value="Glycogen Phosphorylase B"/>
    <property type="match status" value="2"/>
</dbReference>
<dbReference type="Pfam" id="PF13579">
    <property type="entry name" value="Glyco_trans_4_4"/>
    <property type="match status" value="1"/>
</dbReference>
<accession>A0A160DX52</accession>
<dbReference type="Proteomes" id="UP000076830">
    <property type="component" value="Chromosome"/>
</dbReference>